<dbReference type="Proteomes" id="UP000223982">
    <property type="component" value="Unassembled WGS sequence"/>
</dbReference>
<name>A0AA44U4Z4_CUTAC</name>
<reference evidence="1 2" key="1">
    <citation type="submission" date="2017-02" db="EMBL/GenBank/DDBJ databases">
        <title>Prevalence of linear plasmids in Propionibacterium acnes isolates obtained from cancerous prostatic tissue.</title>
        <authorList>
            <person name="Davidsson S."/>
            <person name="Bruggemann H."/>
        </authorList>
    </citation>
    <scope>NUCLEOTIDE SEQUENCE [LARGE SCALE GENOMIC DNA]</scope>
    <source>
        <strain evidence="1 2">09-9</strain>
    </source>
</reference>
<proteinExistence type="predicted"/>
<sequence>MFVQRVEFGYRPNLLPLRQRHRTERVGRPEVLPSGGGWREIPATPHLLFSQFMGESGEQDLAMFMGQGC</sequence>
<dbReference type="AlphaFoldDB" id="A0AA44U4Z4"/>
<dbReference type="EMBL" id="LKVB01000004">
    <property type="protein sequence ID" value="PHJ27641.1"/>
    <property type="molecule type" value="Genomic_DNA"/>
</dbReference>
<evidence type="ECO:0000313" key="1">
    <source>
        <dbReference type="EMBL" id="PHJ27641.1"/>
    </source>
</evidence>
<comment type="caution">
    <text evidence="1">The sequence shown here is derived from an EMBL/GenBank/DDBJ whole genome shotgun (WGS) entry which is preliminary data.</text>
</comment>
<organism evidence="1 2">
    <name type="scientific">Cutibacterium acnes</name>
    <name type="common">Propionibacterium acnes</name>
    <dbReference type="NCBI Taxonomy" id="1747"/>
    <lineage>
        <taxon>Bacteria</taxon>
        <taxon>Bacillati</taxon>
        <taxon>Actinomycetota</taxon>
        <taxon>Actinomycetes</taxon>
        <taxon>Propionibacteriales</taxon>
        <taxon>Propionibacteriaceae</taxon>
        <taxon>Cutibacterium</taxon>
    </lineage>
</organism>
<dbReference type="KEGG" id="cacn:RN83_07110"/>
<protein>
    <submittedName>
        <fullName evidence="1">Uncharacterized protein</fullName>
    </submittedName>
</protein>
<accession>A0AA44U4Z4</accession>
<gene>
    <name evidence="1" type="ORF">APS60_06975</name>
</gene>
<evidence type="ECO:0000313" key="2">
    <source>
        <dbReference type="Proteomes" id="UP000223982"/>
    </source>
</evidence>